<dbReference type="Pfam" id="PF00596">
    <property type="entry name" value="Aldolase_II"/>
    <property type="match status" value="1"/>
</dbReference>
<sequence>MAAAARDLAATGLVRGTSGNVSLRAGDHVAVTPTGGQLALLRAEQIAVVDLAGRHVHGPLQATSELDLHLSAYRRHGCGAVVHSHATAATAVGTVLDLELPLIHYEMLLLGGPVRVAPFAPFGTPELAELVADALADGRQAALLANHGAVTVGHDLDAAVAHTHLLEWLCEVYLRAAPAAGAGGPRTLDAAQQQAVIDAAVARRYGQTHAADDQAADPGAPQ</sequence>
<dbReference type="GO" id="GO:0046872">
    <property type="term" value="F:metal ion binding"/>
    <property type="evidence" value="ECO:0007669"/>
    <property type="project" value="UniProtKB-KW"/>
</dbReference>
<protein>
    <submittedName>
        <fullName evidence="4">Putative aldolase</fullName>
        <ecNumber evidence="4">4.1.2.-</ecNumber>
    </submittedName>
</protein>
<dbReference type="SMART" id="SM01007">
    <property type="entry name" value="Aldolase_II"/>
    <property type="match status" value="1"/>
</dbReference>
<evidence type="ECO:0000256" key="1">
    <source>
        <dbReference type="ARBA" id="ARBA00022723"/>
    </source>
</evidence>
<feature type="domain" description="Class II aldolase/adducin N-terminal" evidence="3">
    <location>
        <begin position="1"/>
        <end position="174"/>
    </location>
</feature>
<reference evidence="4 5" key="1">
    <citation type="journal article" date="2013" name="Biodegradation">
        <title>Quantitative proteomic analysis of ibuprofen-degrading Patulibacter sp. strain I11.</title>
        <authorList>
            <person name="Almeida B."/>
            <person name="Kjeldal H."/>
            <person name="Lolas I."/>
            <person name="Knudsen A.D."/>
            <person name="Carvalho G."/>
            <person name="Nielsen K.L."/>
            <person name="Barreto Crespo M.T."/>
            <person name="Stensballe A."/>
            <person name="Nielsen J.L."/>
        </authorList>
    </citation>
    <scope>NUCLEOTIDE SEQUENCE [LARGE SCALE GENOMIC DNA]</scope>
    <source>
        <strain evidence="4 5">I11</strain>
    </source>
</reference>
<keyword evidence="5" id="KW-1185">Reference proteome</keyword>
<dbReference type="Proteomes" id="UP000005143">
    <property type="component" value="Unassembled WGS sequence"/>
</dbReference>
<keyword evidence="1" id="KW-0479">Metal-binding</keyword>
<organism evidence="4 5">
    <name type="scientific">Patulibacter medicamentivorans</name>
    <dbReference type="NCBI Taxonomy" id="1097667"/>
    <lineage>
        <taxon>Bacteria</taxon>
        <taxon>Bacillati</taxon>
        <taxon>Actinomycetota</taxon>
        <taxon>Thermoleophilia</taxon>
        <taxon>Solirubrobacterales</taxon>
        <taxon>Patulibacteraceae</taxon>
        <taxon>Patulibacter</taxon>
    </lineage>
</organism>
<dbReference type="EC" id="4.1.2.-" evidence="4"/>
<evidence type="ECO:0000256" key="2">
    <source>
        <dbReference type="ARBA" id="ARBA00023239"/>
    </source>
</evidence>
<gene>
    <name evidence="4" type="ORF">PAI11_37210</name>
</gene>
<evidence type="ECO:0000259" key="3">
    <source>
        <dbReference type="SMART" id="SM01007"/>
    </source>
</evidence>
<dbReference type="InterPro" id="IPR050197">
    <property type="entry name" value="Aldolase_class_II_sugar_metab"/>
</dbReference>
<dbReference type="AlphaFoldDB" id="H0EA47"/>
<dbReference type="InterPro" id="IPR036409">
    <property type="entry name" value="Aldolase_II/adducin_N_sf"/>
</dbReference>
<comment type="caution">
    <text evidence="4">The sequence shown here is derived from an EMBL/GenBank/DDBJ whole genome shotgun (WGS) entry which is preliminary data.</text>
</comment>
<dbReference type="InterPro" id="IPR001303">
    <property type="entry name" value="Aldolase_II/adducin_N"/>
</dbReference>
<dbReference type="GO" id="GO:0019323">
    <property type="term" value="P:pentose catabolic process"/>
    <property type="evidence" value="ECO:0007669"/>
    <property type="project" value="TreeGrafter"/>
</dbReference>
<dbReference type="PANTHER" id="PTHR22789:SF0">
    <property type="entry name" value="3-OXO-TETRONATE 4-PHOSPHATE DECARBOXYLASE-RELATED"/>
    <property type="match status" value="1"/>
</dbReference>
<dbReference type="SUPFAM" id="SSF53639">
    <property type="entry name" value="AraD/HMP-PK domain-like"/>
    <property type="match status" value="1"/>
</dbReference>
<dbReference type="Gene3D" id="3.40.225.10">
    <property type="entry name" value="Class II aldolase/adducin N-terminal domain"/>
    <property type="match status" value="1"/>
</dbReference>
<dbReference type="PANTHER" id="PTHR22789">
    <property type="entry name" value="FUCULOSE PHOSPHATE ALDOLASE"/>
    <property type="match status" value="1"/>
</dbReference>
<evidence type="ECO:0000313" key="5">
    <source>
        <dbReference type="Proteomes" id="UP000005143"/>
    </source>
</evidence>
<dbReference type="GO" id="GO:0005829">
    <property type="term" value="C:cytosol"/>
    <property type="evidence" value="ECO:0007669"/>
    <property type="project" value="TreeGrafter"/>
</dbReference>
<name>H0EA47_9ACTN</name>
<dbReference type="EMBL" id="AGUD01000292">
    <property type="protein sequence ID" value="EHN09387.1"/>
    <property type="molecule type" value="Genomic_DNA"/>
</dbReference>
<accession>H0EA47</accession>
<proteinExistence type="predicted"/>
<evidence type="ECO:0000313" key="4">
    <source>
        <dbReference type="EMBL" id="EHN09387.1"/>
    </source>
</evidence>
<dbReference type="GO" id="GO:0016832">
    <property type="term" value="F:aldehyde-lyase activity"/>
    <property type="evidence" value="ECO:0007669"/>
    <property type="project" value="TreeGrafter"/>
</dbReference>
<keyword evidence="2 4" id="KW-0456">Lyase</keyword>